<keyword evidence="2" id="KW-0812">Transmembrane</keyword>
<feature type="compositionally biased region" description="Basic and acidic residues" evidence="1">
    <location>
        <begin position="108"/>
        <end position="119"/>
    </location>
</feature>
<evidence type="ECO:0000256" key="1">
    <source>
        <dbReference type="SAM" id="MobiDB-lite"/>
    </source>
</evidence>
<dbReference type="AlphaFoldDB" id="A0A9N8DMF3"/>
<evidence type="ECO:0000313" key="4">
    <source>
        <dbReference type="Proteomes" id="UP001153069"/>
    </source>
</evidence>
<dbReference type="EMBL" id="CAICTM010000205">
    <property type="protein sequence ID" value="CAB9504735.1"/>
    <property type="molecule type" value="Genomic_DNA"/>
</dbReference>
<keyword evidence="2" id="KW-1133">Transmembrane helix</keyword>
<feature type="transmembrane region" description="Helical" evidence="2">
    <location>
        <begin position="21"/>
        <end position="41"/>
    </location>
</feature>
<protein>
    <submittedName>
        <fullName evidence="3">Uncharacterized protein</fullName>
    </submittedName>
</protein>
<gene>
    <name evidence="3" type="ORF">SEMRO_206_G086690.1</name>
</gene>
<accession>A0A9N8DMF3</accession>
<reference evidence="3" key="1">
    <citation type="submission" date="2020-06" db="EMBL/GenBank/DDBJ databases">
        <authorList>
            <consortium name="Plant Systems Biology data submission"/>
        </authorList>
    </citation>
    <scope>NUCLEOTIDE SEQUENCE</scope>
    <source>
        <strain evidence="3">D6</strain>
    </source>
</reference>
<comment type="caution">
    <text evidence="3">The sequence shown here is derived from an EMBL/GenBank/DDBJ whole genome shotgun (WGS) entry which is preliminary data.</text>
</comment>
<keyword evidence="4" id="KW-1185">Reference proteome</keyword>
<dbReference type="Proteomes" id="UP001153069">
    <property type="component" value="Unassembled WGS sequence"/>
</dbReference>
<feature type="compositionally biased region" description="Low complexity" evidence="1">
    <location>
        <begin position="136"/>
        <end position="155"/>
    </location>
</feature>
<keyword evidence="2" id="KW-0472">Membrane</keyword>
<evidence type="ECO:0000313" key="3">
    <source>
        <dbReference type="EMBL" id="CAB9504735.1"/>
    </source>
</evidence>
<feature type="region of interest" description="Disordered" evidence="1">
    <location>
        <begin position="84"/>
        <end position="172"/>
    </location>
</feature>
<feature type="region of interest" description="Disordered" evidence="1">
    <location>
        <begin position="46"/>
        <end position="70"/>
    </location>
</feature>
<feature type="compositionally biased region" description="Polar residues" evidence="1">
    <location>
        <begin position="55"/>
        <end position="69"/>
    </location>
</feature>
<proteinExistence type="predicted"/>
<evidence type="ECO:0000256" key="2">
    <source>
        <dbReference type="SAM" id="Phobius"/>
    </source>
</evidence>
<feature type="compositionally biased region" description="Polar residues" evidence="1">
    <location>
        <begin position="124"/>
        <end position="135"/>
    </location>
</feature>
<organism evidence="3 4">
    <name type="scientific">Seminavis robusta</name>
    <dbReference type="NCBI Taxonomy" id="568900"/>
    <lineage>
        <taxon>Eukaryota</taxon>
        <taxon>Sar</taxon>
        <taxon>Stramenopiles</taxon>
        <taxon>Ochrophyta</taxon>
        <taxon>Bacillariophyta</taxon>
        <taxon>Bacillariophyceae</taxon>
        <taxon>Bacillariophycidae</taxon>
        <taxon>Naviculales</taxon>
        <taxon>Naviculaceae</taxon>
        <taxon>Seminavis</taxon>
    </lineage>
</organism>
<sequence length="465" mass="50877">MKESDSAVSSPPQTPTGQRRTYFTVCFLLVLAVAFFPPKIIQSVEQKEVKKGKETNTTGTPGVGNSSVAVVQDDPVISVTADAATTNTPDATSVAPQETAVPIATAEDQPKADATKDADPGATPATTPNSHDATSTTPEEATIPEKTAEEAPATEAPKETTPPDTPAPVIPGSISMVTSFWAQPPDQEVSPHRQEIEASLLNNMNNPHFHQVVIILDGSNVNASCTHFKARMELVEADYNKFVGTDTSSPDYQNRKKPILTCVDRTLGQPNYFEMFSYAADPTIVTGDVVILENADHAFDHTVQYASKIKDNVIMTLSSWGFDAGKEKIPSPTKQHMQFIHGWGLDGMAGDLRRRCQGGSNSWDGYVFHRKIMQGRLDPSFFQRNNAFFLMNQKKAEWAALAALKSNFPEASFSNGCTVIQTWHMHGFPKMHGNNRKVPEPYDMGSGPDYGAYLEPVPFKKKIWK</sequence>
<name>A0A9N8DMF3_9STRA</name>